<protein>
    <submittedName>
        <fullName evidence="1">Uncharacterized protein</fullName>
    </submittedName>
</protein>
<organism evidence="1 2">
    <name type="scientific">Aplosporella prunicola CBS 121167</name>
    <dbReference type="NCBI Taxonomy" id="1176127"/>
    <lineage>
        <taxon>Eukaryota</taxon>
        <taxon>Fungi</taxon>
        <taxon>Dikarya</taxon>
        <taxon>Ascomycota</taxon>
        <taxon>Pezizomycotina</taxon>
        <taxon>Dothideomycetes</taxon>
        <taxon>Dothideomycetes incertae sedis</taxon>
        <taxon>Botryosphaeriales</taxon>
        <taxon>Aplosporellaceae</taxon>
        <taxon>Aplosporella</taxon>
    </lineage>
</organism>
<evidence type="ECO:0000313" key="1">
    <source>
        <dbReference type="EMBL" id="KAF2137846.1"/>
    </source>
</evidence>
<dbReference type="RefSeq" id="XP_033393561.1">
    <property type="nucleotide sequence ID" value="XM_033543494.1"/>
</dbReference>
<dbReference type="Proteomes" id="UP000799438">
    <property type="component" value="Unassembled WGS sequence"/>
</dbReference>
<evidence type="ECO:0000313" key="2">
    <source>
        <dbReference type="Proteomes" id="UP000799438"/>
    </source>
</evidence>
<accession>A0A6A6B203</accession>
<proteinExistence type="predicted"/>
<keyword evidence="2" id="KW-1185">Reference proteome</keyword>
<name>A0A6A6B203_9PEZI</name>
<reference evidence="1" key="1">
    <citation type="journal article" date="2020" name="Stud. Mycol.">
        <title>101 Dothideomycetes genomes: a test case for predicting lifestyles and emergence of pathogens.</title>
        <authorList>
            <person name="Haridas S."/>
            <person name="Albert R."/>
            <person name="Binder M."/>
            <person name="Bloem J."/>
            <person name="Labutti K."/>
            <person name="Salamov A."/>
            <person name="Andreopoulos B."/>
            <person name="Baker S."/>
            <person name="Barry K."/>
            <person name="Bills G."/>
            <person name="Bluhm B."/>
            <person name="Cannon C."/>
            <person name="Castanera R."/>
            <person name="Culley D."/>
            <person name="Daum C."/>
            <person name="Ezra D."/>
            <person name="Gonzalez J."/>
            <person name="Henrissat B."/>
            <person name="Kuo A."/>
            <person name="Liang C."/>
            <person name="Lipzen A."/>
            <person name="Lutzoni F."/>
            <person name="Magnuson J."/>
            <person name="Mondo S."/>
            <person name="Nolan M."/>
            <person name="Ohm R."/>
            <person name="Pangilinan J."/>
            <person name="Park H.-J."/>
            <person name="Ramirez L."/>
            <person name="Alfaro M."/>
            <person name="Sun H."/>
            <person name="Tritt A."/>
            <person name="Yoshinaga Y."/>
            <person name="Zwiers L.-H."/>
            <person name="Turgeon B."/>
            <person name="Goodwin S."/>
            <person name="Spatafora J."/>
            <person name="Crous P."/>
            <person name="Grigoriev I."/>
        </authorList>
    </citation>
    <scope>NUCLEOTIDE SEQUENCE</scope>
    <source>
        <strain evidence="1">CBS 121167</strain>
    </source>
</reference>
<dbReference type="AlphaFoldDB" id="A0A6A6B203"/>
<dbReference type="EMBL" id="ML995499">
    <property type="protein sequence ID" value="KAF2137846.1"/>
    <property type="molecule type" value="Genomic_DNA"/>
</dbReference>
<dbReference type="GeneID" id="54300991"/>
<gene>
    <name evidence="1" type="ORF">K452DRAFT_311985</name>
</gene>
<sequence>MAIPEEPADVHPIEEDLPHAEVPVTDIKEDPLDLQFIENQLIYSSPTSNLPTGNHLQAPVEPALKQPQDFLFLEVDGEDLQVDLDFMQGAAAPDISTPLHPYECHTEIDAMTLSARQKVDEGSTHLISAAPYKAPKVIDIQKLELFAAQRTIGILLRITYFGADPNKLVSYSRTQCTHWPVLLQRGRIMGELCALNHIYKAYNQAQVPAAST</sequence>